<feature type="transmembrane region" description="Helical" evidence="5">
    <location>
        <begin position="176"/>
        <end position="198"/>
    </location>
</feature>
<keyword evidence="4 5" id="KW-0472">Membrane</keyword>
<dbReference type="GO" id="GO:0022857">
    <property type="term" value="F:transmembrane transporter activity"/>
    <property type="evidence" value="ECO:0007669"/>
    <property type="project" value="InterPro"/>
</dbReference>
<feature type="transmembrane region" description="Helical" evidence="5">
    <location>
        <begin position="408"/>
        <end position="429"/>
    </location>
</feature>
<feature type="transmembrane region" description="Helical" evidence="5">
    <location>
        <begin position="120"/>
        <end position="139"/>
    </location>
</feature>
<feature type="transmembrane region" description="Helical" evidence="5">
    <location>
        <begin position="449"/>
        <end position="468"/>
    </location>
</feature>
<evidence type="ECO:0000256" key="4">
    <source>
        <dbReference type="ARBA" id="ARBA00023136"/>
    </source>
</evidence>
<feature type="transmembrane region" description="Helical" evidence="5">
    <location>
        <begin position="275"/>
        <end position="298"/>
    </location>
</feature>
<feature type="transmembrane region" description="Helical" evidence="5">
    <location>
        <begin position="310"/>
        <end position="330"/>
    </location>
</feature>
<feature type="domain" description="Major facilitator superfamily (MFS) profile" evidence="6">
    <location>
        <begin position="25"/>
        <end position="473"/>
    </location>
</feature>
<evidence type="ECO:0000313" key="8">
    <source>
        <dbReference type="Proteomes" id="UP000068164"/>
    </source>
</evidence>
<dbReference type="EMBL" id="LNCD01000070">
    <property type="protein sequence ID" value="KWV52671.1"/>
    <property type="molecule type" value="Genomic_DNA"/>
</dbReference>
<proteinExistence type="predicted"/>
<organism evidence="7 8">
    <name type="scientific">Rhizobium altiplani</name>
    <dbReference type="NCBI Taxonomy" id="1864509"/>
    <lineage>
        <taxon>Bacteria</taxon>
        <taxon>Pseudomonadati</taxon>
        <taxon>Pseudomonadota</taxon>
        <taxon>Alphaproteobacteria</taxon>
        <taxon>Hyphomicrobiales</taxon>
        <taxon>Rhizobiaceae</taxon>
        <taxon>Rhizobium/Agrobacterium group</taxon>
        <taxon>Rhizobium</taxon>
    </lineage>
</organism>
<feature type="transmembrane region" description="Helical" evidence="5">
    <location>
        <begin position="337"/>
        <end position="359"/>
    </location>
</feature>
<dbReference type="Proteomes" id="UP000068164">
    <property type="component" value="Unassembled WGS sequence"/>
</dbReference>
<evidence type="ECO:0000256" key="1">
    <source>
        <dbReference type="ARBA" id="ARBA00004141"/>
    </source>
</evidence>
<feature type="transmembrane region" description="Helical" evidence="5">
    <location>
        <begin position="151"/>
        <end position="170"/>
    </location>
</feature>
<keyword evidence="3 5" id="KW-1133">Transmembrane helix</keyword>
<name>A0A120FLR5_9HYPH</name>
<dbReference type="OrthoDB" id="9807274at2"/>
<evidence type="ECO:0000256" key="2">
    <source>
        <dbReference type="ARBA" id="ARBA00022692"/>
    </source>
</evidence>
<accession>A0A120FLR5</accession>
<dbReference type="InterPro" id="IPR011701">
    <property type="entry name" value="MFS"/>
</dbReference>
<feature type="transmembrane region" description="Helical" evidence="5">
    <location>
        <begin position="210"/>
        <end position="229"/>
    </location>
</feature>
<evidence type="ECO:0000256" key="5">
    <source>
        <dbReference type="SAM" id="Phobius"/>
    </source>
</evidence>
<reference evidence="7 8" key="1">
    <citation type="submission" date="2015-11" db="EMBL/GenBank/DDBJ databases">
        <title>Draft Genome Sequence of the Strain BR 10423 (Rhizobium sp.) isolated from nodules of Mimosa pudica.</title>
        <authorList>
            <person name="Barauna A.C."/>
            <person name="Zilli J.E."/>
            <person name="Simoes-Araujo J.L."/>
            <person name="Reis V.M."/>
            <person name="James E.K."/>
            <person name="Reis F.B.Jr."/>
            <person name="Rouws L.F."/>
            <person name="Passos S.R."/>
            <person name="Gois S.R."/>
        </authorList>
    </citation>
    <scope>NUCLEOTIDE SEQUENCE [LARGE SCALE GENOMIC DNA]</scope>
    <source>
        <strain evidence="7 8">BR10423</strain>
    </source>
</reference>
<feature type="transmembrane region" description="Helical" evidence="5">
    <location>
        <begin position="59"/>
        <end position="78"/>
    </location>
</feature>
<dbReference type="InterPro" id="IPR036259">
    <property type="entry name" value="MFS_trans_sf"/>
</dbReference>
<feature type="transmembrane region" description="Helical" evidence="5">
    <location>
        <begin position="235"/>
        <end position="254"/>
    </location>
</feature>
<dbReference type="SUPFAM" id="SSF103473">
    <property type="entry name" value="MFS general substrate transporter"/>
    <property type="match status" value="1"/>
</dbReference>
<protein>
    <submittedName>
        <fullName evidence="7">MFS transporter</fullName>
    </submittedName>
</protein>
<dbReference type="Gene3D" id="1.20.1250.20">
    <property type="entry name" value="MFS general substrate transporter like domains"/>
    <property type="match status" value="1"/>
</dbReference>
<dbReference type="Pfam" id="PF07690">
    <property type="entry name" value="MFS_1"/>
    <property type="match status" value="1"/>
</dbReference>
<keyword evidence="2 5" id="KW-0812">Transmembrane</keyword>
<sequence length="477" mass="49478">MTGIEEISADRPSVFHLFSAPLLPATLMLGGGVTLYAVETYITATIAPSIVRDIGGLELLSWMTTLFVAAAVLGSIFVATRPRGIGLRSVYVAGALIFGTGSLVCALAPAMPFVLAGRTVQGFGAGILAGLAYAFIRFAYPEPLWQKASTLYAAIWGVSTLVGPSLGGLFSEGNAWRHAFMLLVPLCVLMASLAPWLLPRAEDDRAHGKTPMLQIALLLAAVMLVSIAGTIDVTSFKALLLAASIVAIVSMLSVERRGRNRLLPTGAVTLAKPVARVYLTMFVLLLVLTSDIYIPYFLQALHGVTPLVSGYLTALVALGWTFAAFFSATLSEKRASAAIAAGCVIEMIAVASLTIFLAADNQSGNLAILGPAVIGMFLMGFGVGLGWAHLVTKVLSLVDNSEQDKASAAISTVQSLGSAFGAAVAGVIVNSTGLVNPGGVAGSVSSAHWLYVLMALPGLIAVATSLTLSSPAERQAR</sequence>
<dbReference type="PANTHER" id="PTHR23501">
    <property type="entry name" value="MAJOR FACILITATOR SUPERFAMILY"/>
    <property type="match status" value="1"/>
</dbReference>
<dbReference type="InterPro" id="IPR020846">
    <property type="entry name" value="MFS_dom"/>
</dbReference>
<dbReference type="RefSeq" id="WP_062370445.1">
    <property type="nucleotide sequence ID" value="NZ_LNCD01000070.1"/>
</dbReference>
<dbReference type="AlphaFoldDB" id="A0A120FLR5"/>
<gene>
    <name evidence="7" type="ORF">AS026_04060</name>
</gene>
<comment type="caution">
    <text evidence="7">The sequence shown here is derived from an EMBL/GenBank/DDBJ whole genome shotgun (WGS) entry which is preliminary data.</text>
</comment>
<comment type="subcellular location">
    <subcellularLocation>
        <location evidence="1">Membrane</location>
        <topology evidence="1">Multi-pass membrane protein</topology>
    </subcellularLocation>
</comment>
<feature type="transmembrane region" description="Helical" evidence="5">
    <location>
        <begin position="365"/>
        <end position="387"/>
    </location>
</feature>
<dbReference type="PANTHER" id="PTHR23501:SF154">
    <property type="entry name" value="MULTIDRUG-EFFLUX TRANSPORTER RV1634-RELATED"/>
    <property type="match status" value="1"/>
</dbReference>
<evidence type="ECO:0000256" key="3">
    <source>
        <dbReference type="ARBA" id="ARBA00022989"/>
    </source>
</evidence>
<evidence type="ECO:0000259" key="6">
    <source>
        <dbReference type="PROSITE" id="PS50850"/>
    </source>
</evidence>
<dbReference type="PROSITE" id="PS50850">
    <property type="entry name" value="MFS"/>
    <property type="match status" value="1"/>
</dbReference>
<dbReference type="GO" id="GO:0005886">
    <property type="term" value="C:plasma membrane"/>
    <property type="evidence" value="ECO:0007669"/>
    <property type="project" value="TreeGrafter"/>
</dbReference>
<dbReference type="Gene3D" id="1.20.1720.10">
    <property type="entry name" value="Multidrug resistance protein D"/>
    <property type="match status" value="1"/>
</dbReference>
<keyword evidence="8" id="KW-1185">Reference proteome</keyword>
<feature type="transmembrane region" description="Helical" evidence="5">
    <location>
        <begin position="90"/>
        <end position="114"/>
    </location>
</feature>
<evidence type="ECO:0000313" key="7">
    <source>
        <dbReference type="EMBL" id="KWV52671.1"/>
    </source>
</evidence>